<sequence>MVFFCLMAIFNGIIAGAIHVILHAMALKKE</sequence>
<evidence type="ECO:0000313" key="2">
    <source>
        <dbReference type="EMBL" id="AFC99684.1"/>
    </source>
</evidence>
<dbReference type="AlphaFoldDB" id="H8I4C7"/>
<keyword evidence="1" id="KW-0472">Membrane</keyword>
<dbReference type="EMBL" id="CP003243">
    <property type="protein sequence ID" value="AFC99684.1"/>
    <property type="molecule type" value="Genomic_DNA"/>
</dbReference>
<organism evidence="2 3">
    <name type="scientific">Methanocella conradii (strain DSM 24694 / JCM 17849 / CGMCC 1.5162 / HZ254)</name>
    <dbReference type="NCBI Taxonomy" id="1041930"/>
    <lineage>
        <taxon>Archaea</taxon>
        <taxon>Methanobacteriati</taxon>
        <taxon>Methanobacteriota</taxon>
        <taxon>Stenosarchaea group</taxon>
        <taxon>Methanomicrobia</taxon>
        <taxon>Methanocellales</taxon>
        <taxon>Methanocellaceae</taxon>
        <taxon>Methanocella</taxon>
    </lineage>
</organism>
<gene>
    <name evidence="2" type="ordered locus">Mtc_0924</name>
</gene>
<dbReference type="HOGENOM" id="CLU_3401567_0_0_2"/>
<proteinExistence type="predicted"/>
<dbReference type="KEGG" id="mez:Mtc_0924"/>
<reference evidence="2 3" key="1">
    <citation type="journal article" date="2012" name="J. Bacteriol.">
        <title>Complete genome sequence of a thermophilic methanogen, Methanocella conradii HZ254, isolated from Chinese rice field soil.</title>
        <authorList>
            <person name="Lu Z."/>
            <person name="Lu Y."/>
        </authorList>
    </citation>
    <scope>NUCLEOTIDE SEQUENCE [LARGE SCALE GENOMIC DNA]</scope>
    <source>
        <strain evidence="3">DSM 24694 / JCM 17849 / CGMCC 1.5162 / HZ254</strain>
    </source>
</reference>
<keyword evidence="1" id="KW-0812">Transmembrane</keyword>
<evidence type="ECO:0000256" key="1">
    <source>
        <dbReference type="SAM" id="Phobius"/>
    </source>
</evidence>
<keyword evidence="3" id="KW-1185">Reference proteome</keyword>
<keyword evidence="1" id="KW-1133">Transmembrane helix</keyword>
<feature type="transmembrane region" description="Helical" evidence="1">
    <location>
        <begin position="6"/>
        <end position="27"/>
    </location>
</feature>
<protein>
    <submittedName>
        <fullName evidence="2">Uncharacterized protein</fullName>
    </submittedName>
</protein>
<dbReference type="STRING" id="1041930.Mtc_0924"/>
<accession>H8I4C7</accession>
<name>H8I4C7_METCZ</name>
<evidence type="ECO:0000313" key="3">
    <source>
        <dbReference type="Proteomes" id="UP000005233"/>
    </source>
</evidence>
<dbReference type="Proteomes" id="UP000005233">
    <property type="component" value="Chromosome"/>
</dbReference>